<name>A0A1S8YRW8_9GAMM</name>
<dbReference type="AlphaFoldDB" id="A0A1S8YRW8"/>
<dbReference type="EMBL" id="MRUL01000002">
    <property type="protein sequence ID" value="OON41383.1"/>
    <property type="molecule type" value="Genomic_DNA"/>
</dbReference>
<proteinExistence type="predicted"/>
<comment type="caution">
    <text evidence="2">The sequence shown here is derived from an EMBL/GenBank/DDBJ whole genome shotgun (WGS) entry which is preliminary data.</text>
</comment>
<keyword evidence="3" id="KW-1185">Reference proteome</keyword>
<dbReference type="RefSeq" id="WP_078001635.1">
    <property type="nucleotide sequence ID" value="NZ_MRUL01000002.1"/>
</dbReference>
<feature type="region of interest" description="Disordered" evidence="1">
    <location>
        <begin position="64"/>
        <end position="98"/>
    </location>
</feature>
<evidence type="ECO:0000256" key="1">
    <source>
        <dbReference type="SAM" id="MobiDB-lite"/>
    </source>
</evidence>
<accession>A0A1S8YRW8</accession>
<gene>
    <name evidence="2" type="ORF">BTJ39_05325</name>
</gene>
<evidence type="ECO:0000313" key="3">
    <source>
        <dbReference type="Proteomes" id="UP000190667"/>
    </source>
</evidence>
<organism evidence="2 3">
    <name type="scientific">Izhakiella australiensis</name>
    <dbReference type="NCBI Taxonomy" id="1926881"/>
    <lineage>
        <taxon>Bacteria</taxon>
        <taxon>Pseudomonadati</taxon>
        <taxon>Pseudomonadota</taxon>
        <taxon>Gammaproteobacteria</taxon>
        <taxon>Enterobacterales</taxon>
        <taxon>Erwiniaceae</taxon>
        <taxon>Izhakiella</taxon>
    </lineage>
</organism>
<reference evidence="2 3" key="1">
    <citation type="submission" date="2016-12" db="EMBL/GenBank/DDBJ databases">
        <title>Izhakiella australiana sp. nov. of genus Izhakiella isolated from Australian desert.</title>
        <authorList>
            <person name="Ji M."/>
        </authorList>
    </citation>
    <scope>NUCLEOTIDE SEQUENCE [LARGE SCALE GENOMIC DNA]</scope>
    <source>
        <strain evidence="2 3">D4N98</strain>
    </source>
</reference>
<evidence type="ECO:0000313" key="2">
    <source>
        <dbReference type="EMBL" id="OON41383.1"/>
    </source>
</evidence>
<sequence length="98" mass="11028">MNRSDDDKLIDKLIGEAVMTLLESEGPVNSRALTDELRRMAAQEQNLMRRESILRATREVKQSIDAYRHQTARDAAGQQNGPRSVFDHHSAGSGSRKH</sequence>
<protein>
    <submittedName>
        <fullName evidence="2">Uncharacterized protein</fullName>
    </submittedName>
</protein>
<dbReference type="Proteomes" id="UP000190667">
    <property type="component" value="Unassembled WGS sequence"/>
</dbReference>
<dbReference type="OrthoDB" id="6539751at2"/>